<organism evidence="1 2">
    <name type="scientific">Paraburkholderia phymatum</name>
    <dbReference type="NCBI Taxonomy" id="148447"/>
    <lineage>
        <taxon>Bacteria</taxon>
        <taxon>Pseudomonadati</taxon>
        <taxon>Pseudomonadota</taxon>
        <taxon>Betaproteobacteria</taxon>
        <taxon>Burkholderiales</taxon>
        <taxon>Burkholderiaceae</taxon>
        <taxon>Paraburkholderia</taxon>
    </lineage>
</organism>
<gene>
    <name evidence="1" type="ORF">AB4Y32_34680</name>
</gene>
<accession>A0ACC6UBF6</accession>
<reference evidence="1" key="1">
    <citation type="submission" date="2024-07" db="EMBL/GenBank/DDBJ databases">
        <title>A survey of Mimosa microsymbionts across Brazilian biomes reveals a high diversity of Paraburkholderia nodulating endemic species, but also that Cupriavidus is common as a symbiont of widespread species.</title>
        <authorList>
            <person name="Rouws L."/>
            <person name="Barauna A."/>
            <person name="Beukes C."/>
            <person name="Rouws J.R.C."/>
            <person name="De Faria S.M."/>
            <person name="Gross E."/>
            <person name="Bueno Dos Reis Junior F."/>
            <person name="Simon M.F."/>
            <person name="Maluk M."/>
            <person name="Odee D.W."/>
            <person name="Kenicer G."/>
            <person name="Young J.P.W."/>
            <person name="Reis V.M."/>
            <person name="Zilli J."/>
            <person name="James E.K."/>
        </authorList>
    </citation>
    <scope>NUCLEOTIDE SEQUENCE</scope>
    <source>
        <strain evidence="1">EG181B</strain>
    </source>
</reference>
<protein>
    <submittedName>
        <fullName evidence="1">Uncharacterized protein</fullName>
    </submittedName>
</protein>
<name>A0ACC6UBF6_9BURK</name>
<dbReference type="EMBL" id="JBFRCH010000039">
    <property type="protein sequence ID" value="MEX3936851.1"/>
    <property type="molecule type" value="Genomic_DNA"/>
</dbReference>
<evidence type="ECO:0000313" key="2">
    <source>
        <dbReference type="Proteomes" id="UP001558850"/>
    </source>
</evidence>
<keyword evidence="2" id="KW-1185">Reference proteome</keyword>
<dbReference type="Proteomes" id="UP001558850">
    <property type="component" value="Unassembled WGS sequence"/>
</dbReference>
<evidence type="ECO:0000313" key="1">
    <source>
        <dbReference type="EMBL" id="MEX3936851.1"/>
    </source>
</evidence>
<proteinExistence type="predicted"/>
<sequence>MVGLVINGGVVNLFFNFVVSRLTLHWRAWLTRDLVRRYLNGRAYFRIEQDNDVDNIDQRIQQEVGPFCGMAMTLPWVLLYTGSGLSVQGWILKSIAPALFLRCARLWCRDHGHYVVAVPSVYSLAV</sequence>
<comment type="caution">
    <text evidence="1">The sequence shown here is derived from an EMBL/GenBank/DDBJ whole genome shotgun (WGS) entry which is preliminary data.</text>
</comment>